<keyword evidence="1" id="KW-0812">Transmembrane</keyword>
<dbReference type="Gene3D" id="2.60.40.1630">
    <property type="entry name" value="bacillus anthracis domain"/>
    <property type="match status" value="1"/>
</dbReference>
<evidence type="ECO:0000313" key="3">
    <source>
        <dbReference type="Proteomes" id="UP000838749"/>
    </source>
</evidence>
<organism evidence="2 3">
    <name type="scientific">Paenibacillus pseudetheri</name>
    <dbReference type="NCBI Taxonomy" id="2897682"/>
    <lineage>
        <taxon>Bacteria</taxon>
        <taxon>Bacillati</taxon>
        <taxon>Bacillota</taxon>
        <taxon>Bacilli</taxon>
        <taxon>Bacillales</taxon>
        <taxon>Paenibacillaceae</taxon>
        <taxon>Paenibacillus</taxon>
    </lineage>
</organism>
<dbReference type="RefSeq" id="WP_234533331.1">
    <property type="nucleotide sequence ID" value="NZ_CAKMAB010000008.1"/>
</dbReference>
<evidence type="ECO:0000313" key="2">
    <source>
        <dbReference type="EMBL" id="CAH1055816.1"/>
    </source>
</evidence>
<proteinExistence type="predicted"/>
<dbReference type="EMBL" id="CAKMAB010000008">
    <property type="protein sequence ID" value="CAH1055816.1"/>
    <property type="molecule type" value="Genomic_DNA"/>
</dbReference>
<comment type="caution">
    <text evidence="2">The sequence shown here is derived from an EMBL/GenBank/DDBJ whole genome shotgun (WGS) entry which is preliminary data.</text>
</comment>
<sequence length="555" mass="63485">MKKLENMLVHQLNEDRNVPYPDFENMWERIEQNTTTAFQTQMSSGKQKRGRNWSKLALVSSLSVLLAAAPVYAAVHYNWDTMLRGRSGIQAALPQELGQQLDQSVTKDGVTLKLRTAVVDKKRTVILFTLDVGGRKDNEYWRVGGMTLKGPEGEKRFEKFTYLNWDENNHIYYGYFESEWTPKQDIVNAQVVLDNIQAFSLQTLDLPLDVDSTKTQSFPIGQEGMRSIEVKPFTQDQDMLLLSSGIIFDQPDVKKWAYPEIFVYNNGTLINWQTGSTFALPGVNGEYTAKQYYKAEDVSGVKLTYKLQYMKKEKDIAVPKVFNIQLSKKEMENGTMSTSLNLPLEVAETDFMLEKLVVTPTQIRVIVRSKDKYYSFPYKKYALEIGGKTIESRSKISPDEPALTELLFERPFDLEITKGTPITFVAKYKVTQHGSYNMNNDDKIPLLLTNISQKKQTIIQQLSGYPVNWTYYIQGADLYVETGSEDARFGGINNTHIGLDRERLLGKTVIPTFTGDGSNKNIEVYKNFKGTEATIYNYFYTTDDPEKETRVQIRP</sequence>
<keyword evidence="1" id="KW-0472">Membrane</keyword>
<keyword evidence="3" id="KW-1185">Reference proteome</keyword>
<protein>
    <recommendedName>
        <fullName evidence="4">RNA polymerase sigma factor</fullName>
    </recommendedName>
</protein>
<evidence type="ECO:0000256" key="1">
    <source>
        <dbReference type="SAM" id="Phobius"/>
    </source>
</evidence>
<gene>
    <name evidence="2" type="ORF">PAECIP111894_01968</name>
</gene>
<feature type="transmembrane region" description="Helical" evidence="1">
    <location>
        <begin position="56"/>
        <end position="79"/>
    </location>
</feature>
<dbReference type="Proteomes" id="UP000838749">
    <property type="component" value="Unassembled WGS sequence"/>
</dbReference>
<evidence type="ECO:0008006" key="4">
    <source>
        <dbReference type="Google" id="ProtNLM"/>
    </source>
</evidence>
<reference evidence="2" key="1">
    <citation type="submission" date="2021-12" db="EMBL/GenBank/DDBJ databases">
        <authorList>
            <person name="Criscuolo A."/>
        </authorList>
    </citation>
    <scope>NUCLEOTIDE SEQUENCE</scope>
    <source>
        <strain evidence="2">CIP111894</strain>
    </source>
</reference>
<accession>A0ABN8FKM8</accession>
<name>A0ABN8FKM8_9BACL</name>
<keyword evidence="1" id="KW-1133">Transmembrane helix</keyword>